<proteinExistence type="predicted"/>
<evidence type="ECO:0000313" key="3">
    <source>
        <dbReference type="Proteomes" id="UP000313359"/>
    </source>
</evidence>
<dbReference type="AlphaFoldDB" id="A0A5C2RMN9"/>
<gene>
    <name evidence="2" type="ORF">L227DRAFT_427022</name>
</gene>
<evidence type="ECO:0000313" key="2">
    <source>
        <dbReference type="EMBL" id="RPD52882.1"/>
    </source>
</evidence>
<name>A0A5C2RMN9_9APHY</name>
<feature type="region of interest" description="Disordered" evidence="1">
    <location>
        <begin position="70"/>
        <end position="108"/>
    </location>
</feature>
<sequence length="281" mass="32077">MGQQIRTTITVTVDVRHVFSRDFRSDAVNYGGQSWVQPYNLNYWDVRTIPHGAPLLSPLPLPALPVEEEIGHQRTGSPDRPLSSPSFNSPAPIPQPPDHGPLWEHDESPIFRTGTPFRRYCPSRGNDLYSLPASPTHNGPGEECPAEMVEPARFSSLPPNWIYTPESPASRAERTPPLPSSPSSESAQSDSYLPDDHRYYSERLRSRSCSSEFEDLEDMMPQSRRRDSYDLPPQRPYSPPIYLLHPNGEREDIRQYSPSHLGEPFDPSYEFFPNVLRRMEY</sequence>
<protein>
    <submittedName>
        <fullName evidence="2">Uncharacterized protein</fullName>
    </submittedName>
</protein>
<feature type="region of interest" description="Disordered" evidence="1">
    <location>
        <begin position="159"/>
        <end position="195"/>
    </location>
</feature>
<feature type="compositionally biased region" description="Low complexity" evidence="1">
    <location>
        <begin position="181"/>
        <end position="191"/>
    </location>
</feature>
<organism evidence="2 3">
    <name type="scientific">Lentinus tigrinus ALCF2SS1-6</name>
    <dbReference type="NCBI Taxonomy" id="1328759"/>
    <lineage>
        <taxon>Eukaryota</taxon>
        <taxon>Fungi</taxon>
        <taxon>Dikarya</taxon>
        <taxon>Basidiomycota</taxon>
        <taxon>Agaricomycotina</taxon>
        <taxon>Agaricomycetes</taxon>
        <taxon>Polyporales</taxon>
        <taxon>Polyporaceae</taxon>
        <taxon>Lentinus</taxon>
    </lineage>
</organism>
<reference evidence="2" key="1">
    <citation type="journal article" date="2018" name="Genome Biol. Evol.">
        <title>Genomics and development of Lentinus tigrinus, a white-rot wood-decaying mushroom with dimorphic fruiting bodies.</title>
        <authorList>
            <person name="Wu B."/>
            <person name="Xu Z."/>
            <person name="Knudson A."/>
            <person name="Carlson A."/>
            <person name="Chen N."/>
            <person name="Kovaka S."/>
            <person name="LaButti K."/>
            <person name="Lipzen A."/>
            <person name="Pennachio C."/>
            <person name="Riley R."/>
            <person name="Schakwitz W."/>
            <person name="Umezawa K."/>
            <person name="Ohm R.A."/>
            <person name="Grigoriev I.V."/>
            <person name="Nagy L.G."/>
            <person name="Gibbons J."/>
            <person name="Hibbett D."/>
        </authorList>
    </citation>
    <scope>NUCLEOTIDE SEQUENCE [LARGE SCALE GENOMIC DNA]</scope>
    <source>
        <strain evidence="2">ALCF2SS1-6</strain>
    </source>
</reference>
<feature type="region of interest" description="Disordered" evidence="1">
    <location>
        <begin position="210"/>
        <end position="237"/>
    </location>
</feature>
<dbReference type="EMBL" id="ML122336">
    <property type="protein sequence ID" value="RPD52882.1"/>
    <property type="molecule type" value="Genomic_DNA"/>
</dbReference>
<evidence type="ECO:0000256" key="1">
    <source>
        <dbReference type="SAM" id="MobiDB-lite"/>
    </source>
</evidence>
<keyword evidence="3" id="KW-1185">Reference proteome</keyword>
<dbReference type="Proteomes" id="UP000313359">
    <property type="component" value="Unassembled WGS sequence"/>
</dbReference>
<accession>A0A5C2RMN9</accession>